<reference evidence="2 3" key="1">
    <citation type="journal article" date="2017" name="Environ. Microbiol.">
        <title>Decay of the glycolytic pathway and adaptation to intranuclear parasitism within Enterocytozoonidae microsporidia.</title>
        <authorList>
            <person name="Wiredu Boakye D."/>
            <person name="Jaroenlak P."/>
            <person name="Prachumwat A."/>
            <person name="Williams T.A."/>
            <person name="Bateman K.S."/>
            <person name="Itsathitphaisarn O."/>
            <person name="Sritunyalucksana K."/>
            <person name="Paszkiewicz K.H."/>
            <person name="Moore K.A."/>
            <person name="Stentiford G.D."/>
            <person name="Williams B.A."/>
        </authorList>
    </citation>
    <scope>NUCLEOTIDE SEQUENCE [LARGE SCALE GENOMIC DNA]</scope>
    <source>
        <strain evidence="2 3">GB1</strain>
    </source>
</reference>
<sequence length="274" mass="29966">MFLNTTIIYHLLEVMADTLKDVHGKDKATTEKDAAAYDGTKFLVLKKATFEKGATDLVAQASEKEGEGDCSKIDLSSSKDVGDGFLKTDDIIAYFEKADKLGEYLKKTAKDDKAHKEATEYAKDKKFTDNVPTYVAKVVQDALAEVKDSCADPKKELTEKLKKGINEQNAYILTAKIHAKVNKDTFFFYVSYKTDGKEYKSEIIEAEKTSDGFKFKKGISAGSGSGMGTGAKVAIAIVVVVIVLALVGLGIYFYLASKKKEQAEDENIGMGNEP</sequence>
<dbReference type="EMBL" id="LWDP01000028">
    <property type="protein sequence ID" value="ORD94241.1"/>
    <property type="molecule type" value="Genomic_DNA"/>
</dbReference>
<keyword evidence="1" id="KW-1133">Transmembrane helix</keyword>
<proteinExistence type="predicted"/>
<evidence type="ECO:0000256" key="1">
    <source>
        <dbReference type="SAM" id="Phobius"/>
    </source>
</evidence>
<keyword evidence="1" id="KW-0472">Membrane</keyword>
<evidence type="ECO:0000313" key="3">
    <source>
        <dbReference type="Proteomes" id="UP000192639"/>
    </source>
</evidence>
<protein>
    <submittedName>
        <fullName evidence="2">Uncharacterized protein</fullName>
    </submittedName>
</protein>
<comment type="caution">
    <text evidence="2">The sequence shown here is derived from an EMBL/GenBank/DDBJ whole genome shotgun (WGS) entry which is preliminary data.</text>
</comment>
<dbReference type="AlphaFoldDB" id="A0A1Y1S739"/>
<accession>A0A1Y1S739</accession>
<name>A0A1Y1S739_9MICR</name>
<evidence type="ECO:0000313" key="2">
    <source>
        <dbReference type="EMBL" id="ORD94241.1"/>
    </source>
</evidence>
<organism evidence="2 3">
    <name type="scientific">Enterospora canceri</name>
    <dbReference type="NCBI Taxonomy" id="1081671"/>
    <lineage>
        <taxon>Eukaryota</taxon>
        <taxon>Fungi</taxon>
        <taxon>Fungi incertae sedis</taxon>
        <taxon>Microsporidia</taxon>
        <taxon>Enterocytozoonidae</taxon>
        <taxon>Enterospora</taxon>
    </lineage>
</organism>
<dbReference type="Proteomes" id="UP000192639">
    <property type="component" value="Unassembled WGS sequence"/>
</dbReference>
<feature type="transmembrane region" description="Helical" evidence="1">
    <location>
        <begin position="233"/>
        <end position="255"/>
    </location>
</feature>
<keyword evidence="1" id="KW-0812">Transmembrane</keyword>
<keyword evidence="3" id="KW-1185">Reference proteome</keyword>
<dbReference type="VEuPathDB" id="MicrosporidiaDB:ECANGB1_1000"/>
<gene>
    <name evidence="2" type="ORF">ECANGB1_1000</name>
</gene>